<dbReference type="InterPro" id="IPR033112">
    <property type="entry name" value="PLA2_Asp_AS"/>
</dbReference>
<feature type="binding site" evidence="6">
    <location>
        <position position="54"/>
    </location>
    <ligand>
        <name>Ca(2+)</name>
        <dbReference type="ChEBI" id="CHEBI:29108"/>
    </ligand>
</feature>
<evidence type="ECO:0000256" key="7">
    <source>
        <dbReference type="PIRSR" id="PIRSR601211-3"/>
    </source>
</evidence>
<dbReference type="Ensembl" id="ENSMALT00000026397.1">
    <property type="protein sequence ID" value="ENSMALP00000025919.1"/>
    <property type="gene ID" value="ENSMALG00000018008.1"/>
</dbReference>
<dbReference type="Gene3D" id="1.20.90.10">
    <property type="entry name" value="Phospholipase A2 domain"/>
    <property type="match status" value="1"/>
</dbReference>
<dbReference type="SMART" id="SM00085">
    <property type="entry name" value="PA2c"/>
    <property type="match status" value="1"/>
</dbReference>
<feature type="active site" evidence="5">
    <location>
        <position position="114"/>
    </location>
</feature>
<organism evidence="10 11">
    <name type="scientific">Monopterus albus</name>
    <name type="common">Swamp eel</name>
    <dbReference type="NCBI Taxonomy" id="43700"/>
    <lineage>
        <taxon>Eukaryota</taxon>
        <taxon>Metazoa</taxon>
        <taxon>Chordata</taxon>
        <taxon>Craniata</taxon>
        <taxon>Vertebrata</taxon>
        <taxon>Euteleostomi</taxon>
        <taxon>Actinopterygii</taxon>
        <taxon>Neopterygii</taxon>
        <taxon>Teleostei</taxon>
        <taxon>Neoteleostei</taxon>
        <taxon>Acanthomorphata</taxon>
        <taxon>Anabantaria</taxon>
        <taxon>Synbranchiformes</taxon>
        <taxon>Synbranchidae</taxon>
        <taxon>Monopterus</taxon>
    </lineage>
</organism>
<reference evidence="10" key="1">
    <citation type="submission" date="2025-08" db="UniProtKB">
        <authorList>
            <consortium name="Ensembl"/>
        </authorList>
    </citation>
    <scope>IDENTIFICATION</scope>
</reference>
<keyword evidence="8" id="KW-0732">Signal</keyword>
<accession>A0A3Q3JZV9</accession>
<keyword evidence="3 8" id="KW-0964">Secreted</keyword>
<keyword evidence="6 8" id="KW-0106">Calcium</keyword>
<dbReference type="EC" id="3.1.1.4" evidence="8"/>
<dbReference type="GO" id="GO:0050482">
    <property type="term" value="P:arachidonate secretion"/>
    <property type="evidence" value="ECO:0007669"/>
    <property type="project" value="InterPro"/>
</dbReference>
<keyword evidence="6" id="KW-0479">Metal-binding</keyword>
<evidence type="ECO:0000313" key="11">
    <source>
        <dbReference type="Proteomes" id="UP000261600"/>
    </source>
</evidence>
<feature type="chain" id="PRO_5018379690" description="Phospholipase A2" evidence="8">
    <location>
        <begin position="26"/>
        <end position="138"/>
    </location>
</feature>
<evidence type="ECO:0000256" key="1">
    <source>
        <dbReference type="ARBA" id="ARBA00004613"/>
    </source>
</evidence>
<comment type="similarity">
    <text evidence="2">Belongs to the phospholipase A2 family. Group I subfamily. D49 sub-subfamily.</text>
</comment>
<dbReference type="Pfam" id="PF00068">
    <property type="entry name" value="Phospholip_A2_1"/>
    <property type="match status" value="1"/>
</dbReference>
<dbReference type="InterPro" id="IPR036444">
    <property type="entry name" value="PLipase_A2_dom_sf"/>
</dbReference>
<dbReference type="PANTHER" id="PTHR11716">
    <property type="entry name" value="PHOSPHOLIPASE A2 FAMILY MEMBER"/>
    <property type="match status" value="1"/>
</dbReference>
<evidence type="ECO:0000256" key="5">
    <source>
        <dbReference type="PIRSR" id="PIRSR601211-1"/>
    </source>
</evidence>
<reference evidence="10" key="2">
    <citation type="submission" date="2025-09" db="UniProtKB">
        <authorList>
            <consortium name="Ensembl"/>
        </authorList>
    </citation>
    <scope>IDENTIFICATION</scope>
</reference>
<evidence type="ECO:0000256" key="4">
    <source>
        <dbReference type="ARBA" id="ARBA00023157"/>
    </source>
</evidence>
<dbReference type="GO" id="GO:0005509">
    <property type="term" value="F:calcium ion binding"/>
    <property type="evidence" value="ECO:0007669"/>
    <property type="project" value="InterPro"/>
</dbReference>
<dbReference type="PRINTS" id="PR00389">
    <property type="entry name" value="PHPHLIPASEA2"/>
</dbReference>
<name>A0A3Q3JZV9_MONAL</name>
<evidence type="ECO:0000256" key="3">
    <source>
        <dbReference type="ARBA" id="ARBA00022525"/>
    </source>
</evidence>
<comment type="catalytic activity">
    <reaction evidence="8">
        <text>a 1,2-diacyl-sn-glycero-3-phosphocholine + H2O = a 1-acyl-sn-glycero-3-phosphocholine + a fatty acid + H(+)</text>
        <dbReference type="Rhea" id="RHEA:15801"/>
        <dbReference type="ChEBI" id="CHEBI:15377"/>
        <dbReference type="ChEBI" id="CHEBI:15378"/>
        <dbReference type="ChEBI" id="CHEBI:28868"/>
        <dbReference type="ChEBI" id="CHEBI:57643"/>
        <dbReference type="ChEBI" id="CHEBI:58168"/>
        <dbReference type="EC" id="3.1.1.4"/>
    </reaction>
</comment>
<dbReference type="GO" id="GO:0006644">
    <property type="term" value="P:phospholipid metabolic process"/>
    <property type="evidence" value="ECO:0007669"/>
    <property type="project" value="InterPro"/>
</dbReference>
<feature type="binding site" evidence="6">
    <location>
        <position position="73"/>
    </location>
    <ligand>
        <name>Ca(2+)</name>
        <dbReference type="ChEBI" id="CHEBI:29108"/>
    </ligand>
</feature>
<feature type="signal peptide" evidence="8">
    <location>
        <begin position="1"/>
        <end position="25"/>
    </location>
</feature>
<keyword evidence="8" id="KW-0378">Hydrolase</keyword>
<dbReference type="InterPro" id="IPR001211">
    <property type="entry name" value="PLA2"/>
</dbReference>
<feature type="disulfide bond" evidence="7">
    <location>
        <begin position="75"/>
        <end position="113"/>
    </location>
</feature>
<comment type="subcellular location">
    <subcellularLocation>
        <location evidence="1 8">Secreted</location>
    </subcellularLocation>
</comment>
<keyword evidence="4 7" id="KW-1015">Disulfide bond</keyword>
<dbReference type="Proteomes" id="UP000261600">
    <property type="component" value="Unplaced"/>
</dbReference>
<dbReference type="PROSITE" id="PS00118">
    <property type="entry name" value="PA2_HIS"/>
    <property type="match status" value="1"/>
</dbReference>
<feature type="disulfide bond" evidence="7">
    <location>
        <begin position="53"/>
        <end position="69"/>
    </location>
</feature>
<evidence type="ECO:0000256" key="6">
    <source>
        <dbReference type="PIRSR" id="PIRSR601211-2"/>
    </source>
</evidence>
<dbReference type="GO" id="GO:0005576">
    <property type="term" value="C:extracellular region"/>
    <property type="evidence" value="ECO:0007669"/>
    <property type="project" value="UniProtKB-SubCell"/>
</dbReference>
<feature type="binding site" evidence="6">
    <location>
        <position position="56"/>
    </location>
    <ligand>
        <name>Ca(2+)</name>
        <dbReference type="ChEBI" id="CHEBI:29108"/>
    </ligand>
</feature>
<feature type="domain" description="Phospholipase A2-like central" evidence="9">
    <location>
        <begin position="26"/>
        <end position="138"/>
    </location>
</feature>
<dbReference type="SUPFAM" id="SSF48619">
    <property type="entry name" value="Phospholipase A2, PLA2"/>
    <property type="match status" value="1"/>
</dbReference>
<dbReference type="PROSITE" id="PS00119">
    <property type="entry name" value="PA2_ASP"/>
    <property type="match status" value="1"/>
</dbReference>
<feature type="disulfide bond" evidence="7">
    <location>
        <begin position="68"/>
        <end position="120"/>
    </location>
</feature>
<comment type="cofactor">
    <cofactor evidence="6">
        <name>Ca(2+)</name>
        <dbReference type="ChEBI" id="CHEBI:29108"/>
    </cofactor>
    <text evidence="6">Binds 1 Ca(2+) ion per subunit.</text>
</comment>
<dbReference type="GO" id="GO:0047498">
    <property type="term" value="F:calcium-dependent phospholipase A2 activity"/>
    <property type="evidence" value="ECO:0007669"/>
    <property type="project" value="TreeGrafter"/>
</dbReference>
<dbReference type="InterPro" id="IPR033113">
    <property type="entry name" value="PLA2_histidine"/>
</dbReference>
<keyword evidence="8" id="KW-0443">Lipid metabolism</keyword>
<evidence type="ECO:0000256" key="2">
    <source>
        <dbReference type="ARBA" id="ARBA00007892"/>
    </source>
</evidence>
<dbReference type="AlphaFoldDB" id="A0A3Q3JZV9"/>
<evidence type="ECO:0000256" key="8">
    <source>
        <dbReference type="RuleBase" id="RU361236"/>
    </source>
</evidence>
<dbReference type="PANTHER" id="PTHR11716:SF106">
    <property type="entry name" value="PHOSPHOLIPASE A2 A2-ACTITOXIN-UCS2A-LIKE"/>
    <property type="match status" value="1"/>
</dbReference>
<sequence length="138" mass="15255">MNTRLLHSFSVYLPCISLSAHVASGNVVQFGLMISCVQPGVNPLKYDNYGCWCGFGGRGTPRDQVDKCCQVHDYCYRQSKQIRGCISYTSTRALMVAPVQIGKRPAQAAVCECDREAAYCFAKATYNPGNKNLNRKVC</sequence>
<dbReference type="InterPro" id="IPR016090">
    <property type="entry name" value="PLA2-like_dom"/>
</dbReference>
<dbReference type="GO" id="GO:0016042">
    <property type="term" value="P:lipid catabolic process"/>
    <property type="evidence" value="ECO:0007669"/>
    <property type="project" value="InterPro"/>
</dbReference>
<feature type="active site" evidence="5">
    <location>
        <position position="72"/>
    </location>
</feature>
<dbReference type="CDD" id="cd00125">
    <property type="entry name" value="PLA2c"/>
    <property type="match status" value="1"/>
</dbReference>
<dbReference type="GO" id="GO:0005543">
    <property type="term" value="F:phospholipid binding"/>
    <property type="evidence" value="ECO:0007669"/>
    <property type="project" value="TreeGrafter"/>
</dbReference>
<evidence type="ECO:0000313" key="10">
    <source>
        <dbReference type="Ensembl" id="ENSMALP00000025919.1"/>
    </source>
</evidence>
<keyword evidence="11" id="KW-1185">Reference proteome</keyword>
<evidence type="ECO:0000259" key="9">
    <source>
        <dbReference type="SMART" id="SM00085"/>
    </source>
</evidence>
<proteinExistence type="inferred from homology"/>
<protein>
    <recommendedName>
        <fullName evidence="8">Phospholipase A2</fullName>
        <ecNumber evidence="8">3.1.1.4</ecNumber>
    </recommendedName>
</protein>